<feature type="region of interest" description="Disordered" evidence="1">
    <location>
        <begin position="138"/>
        <end position="208"/>
    </location>
</feature>
<evidence type="ECO:0000313" key="2">
    <source>
        <dbReference type="EMBL" id="EQC40395.1"/>
    </source>
</evidence>
<dbReference type="Proteomes" id="UP000030762">
    <property type="component" value="Unassembled WGS sequence"/>
</dbReference>
<feature type="compositionally biased region" description="Basic and acidic residues" evidence="1">
    <location>
        <begin position="198"/>
        <end position="208"/>
    </location>
</feature>
<dbReference type="AlphaFoldDB" id="T0R254"/>
<evidence type="ECO:0008006" key="4">
    <source>
        <dbReference type="Google" id="ProtNLM"/>
    </source>
</evidence>
<feature type="compositionally biased region" description="Acidic residues" evidence="1">
    <location>
        <begin position="145"/>
        <end position="171"/>
    </location>
</feature>
<proteinExistence type="predicted"/>
<dbReference type="EMBL" id="JH767136">
    <property type="protein sequence ID" value="EQC40395.1"/>
    <property type="molecule type" value="Genomic_DNA"/>
</dbReference>
<sequence>MAGVATWSRSLEVEFIAAIRVVARDPRLIATSGKNLRATGWRTVLATLGPHAPTLRDIDQLRSKWKRIKSDYTDYGYLLSLEQFESGLTDRRWADLDAEHNGKQRLSRFRYEPFAHYDEMVMALSEMRTFKGGLRTARSANATTGDDDSRDDDSQDDEESDVGADDQEIQSEEAPGNDAETLAAAPPKTPSPVRKRKRTEDDDTKRLLKDAVNALQGIERSLERLATAYMQRNSLPRATAGEDVHV</sequence>
<organism evidence="2 3">
    <name type="scientific">Saprolegnia diclina (strain VS20)</name>
    <dbReference type="NCBI Taxonomy" id="1156394"/>
    <lineage>
        <taxon>Eukaryota</taxon>
        <taxon>Sar</taxon>
        <taxon>Stramenopiles</taxon>
        <taxon>Oomycota</taxon>
        <taxon>Saprolegniomycetes</taxon>
        <taxon>Saprolegniales</taxon>
        <taxon>Saprolegniaceae</taxon>
        <taxon>Saprolegnia</taxon>
    </lineage>
</organism>
<dbReference type="OMA" id="FAHYDEM"/>
<dbReference type="InParanoid" id="T0R254"/>
<protein>
    <recommendedName>
        <fullName evidence="4">Myb/SANT-like domain-containing protein</fullName>
    </recommendedName>
</protein>
<dbReference type="VEuPathDB" id="FungiDB:SDRG_02292"/>
<reference evidence="2 3" key="1">
    <citation type="submission" date="2012-04" db="EMBL/GenBank/DDBJ databases">
        <title>The Genome Sequence of Saprolegnia declina VS20.</title>
        <authorList>
            <consortium name="The Broad Institute Genome Sequencing Platform"/>
            <person name="Russ C."/>
            <person name="Nusbaum C."/>
            <person name="Tyler B."/>
            <person name="van West P."/>
            <person name="Dieguez-Uribeondo J."/>
            <person name="de Bruijn I."/>
            <person name="Tripathy S."/>
            <person name="Jiang R."/>
            <person name="Young S.K."/>
            <person name="Zeng Q."/>
            <person name="Gargeya S."/>
            <person name="Fitzgerald M."/>
            <person name="Haas B."/>
            <person name="Abouelleil A."/>
            <person name="Alvarado L."/>
            <person name="Arachchi H.M."/>
            <person name="Berlin A."/>
            <person name="Chapman S.B."/>
            <person name="Goldberg J."/>
            <person name="Griggs A."/>
            <person name="Gujja S."/>
            <person name="Hansen M."/>
            <person name="Howarth C."/>
            <person name="Imamovic A."/>
            <person name="Larimer J."/>
            <person name="McCowen C."/>
            <person name="Montmayeur A."/>
            <person name="Murphy C."/>
            <person name="Neiman D."/>
            <person name="Pearson M."/>
            <person name="Priest M."/>
            <person name="Roberts A."/>
            <person name="Saif S."/>
            <person name="Shea T."/>
            <person name="Sisk P."/>
            <person name="Sykes S."/>
            <person name="Wortman J."/>
            <person name="Nusbaum C."/>
            <person name="Birren B."/>
        </authorList>
    </citation>
    <scope>NUCLEOTIDE SEQUENCE [LARGE SCALE GENOMIC DNA]</scope>
    <source>
        <strain evidence="2 3">VS20</strain>
    </source>
</reference>
<dbReference type="OrthoDB" id="79390at2759"/>
<name>T0R254_SAPDV</name>
<evidence type="ECO:0000313" key="3">
    <source>
        <dbReference type="Proteomes" id="UP000030762"/>
    </source>
</evidence>
<dbReference type="GeneID" id="19943019"/>
<gene>
    <name evidence="2" type="ORF">SDRG_02292</name>
</gene>
<keyword evidence="3" id="KW-1185">Reference proteome</keyword>
<dbReference type="RefSeq" id="XP_008606094.1">
    <property type="nucleotide sequence ID" value="XM_008607872.1"/>
</dbReference>
<accession>T0R254</accession>
<evidence type="ECO:0000256" key="1">
    <source>
        <dbReference type="SAM" id="MobiDB-lite"/>
    </source>
</evidence>